<protein>
    <recommendedName>
        <fullName evidence="3">Aminotransferase class I/classII large domain-containing protein</fullName>
    </recommendedName>
</protein>
<proteinExistence type="inferred from homology"/>
<dbReference type="GO" id="GO:0006520">
    <property type="term" value="P:amino acid metabolic process"/>
    <property type="evidence" value="ECO:0007669"/>
    <property type="project" value="TreeGrafter"/>
</dbReference>
<evidence type="ECO:0000313" key="4">
    <source>
        <dbReference type="EMBL" id="CAF1531363.1"/>
    </source>
</evidence>
<dbReference type="PANTHER" id="PTHR43795:SF39">
    <property type="entry name" value="AMINOTRANSFERASE CLASS I_CLASSII DOMAIN-CONTAINING PROTEIN"/>
    <property type="match status" value="1"/>
</dbReference>
<dbReference type="GO" id="GO:0030170">
    <property type="term" value="F:pyridoxal phosphate binding"/>
    <property type="evidence" value="ECO:0007669"/>
    <property type="project" value="InterPro"/>
</dbReference>
<dbReference type="CDD" id="cd00609">
    <property type="entry name" value="AAT_like"/>
    <property type="match status" value="1"/>
</dbReference>
<dbReference type="Pfam" id="PF00155">
    <property type="entry name" value="Aminotran_1_2"/>
    <property type="match status" value="1"/>
</dbReference>
<dbReference type="GO" id="GO:0008483">
    <property type="term" value="F:transaminase activity"/>
    <property type="evidence" value="ECO:0007669"/>
    <property type="project" value="TreeGrafter"/>
</dbReference>
<evidence type="ECO:0000259" key="3">
    <source>
        <dbReference type="Pfam" id="PF00155"/>
    </source>
</evidence>
<dbReference type="InterPro" id="IPR015424">
    <property type="entry name" value="PyrdxlP-dep_Trfase"/>
</dbReference>
<accession>A0A815VQW4</accession>
<dbReference type="InterPro" id="IPR015422">
    <property type="entry name" value="PyrdxlP-dep_Trfase_small"/>
</dbReference>
<dbReference type="InterPro" id="IPR004838">
    <property type="entry name" value="NHTrfase_class1_PyrdxlP-BS"/>
</dbReference>
<name>A0A815VQW4_9BILA</name>
<keyword evidence="2" id="KW-0663">Pyridoxal phosphate</keyword>
<gene>
    <name evidence="4" type="ORF">SEV965_LOCUS37546</name>
</gene>
<dbReference type="SUPFAM" id="SSF53383">
    <property type="entry name" value="PLP-dependent transferases"/>
    <property type="match status" value="1"/>
</dbReference>
<dbReference type="InterPro" id="IPR004839">
    <property type="entry name" value="Aminotransferase_I/II_large"/>
</dbReference>
<dbReference type="AlphaFoldDB" id="A0A815VQW4"/>
<dbReference type="Gene3D" id="3.90.1150.10">
    <property type="entry name" value="Aspartate Aminotransferase, domain 1"/>
    <property type="match status" value="1"/>
</dbReference>
<dbReference type="Gene3D" id="3.40.640.10">
    <property type="entry name" value="Type I PLP-dependent aspartate aminotransferase-like (Major domain)"/>
    <property type="match status" value="1"/>
</dbReference>
<comment type="caution">
    <text evidence="4">The sequence shown here is derived from an EMBL/GenBank/DDBJ whole genome shotgun (WGS) entry which is preliminary data.</text>
</comment>
<dbReference type="PROSITE" id="PS00105">
    <property type="entry name" value="AA_TRANSFER_CLASS_1"/>
    <property type="match status" value="1"/>
</dbReference>
<comment type="similarity">
    <text evidence="1">Belongs to the class-I pyridoxal-phosphate-dependent aminotransferase family.</text>
</comment>
<dbReference type="PRINTS" id="PR00753">
    <property type="entry name" value="ACCSYNTHASE"/>
</dbReference>
<dbReference type="InterPro" id="IPR015421">
    <property type="entry name" value="PyrdxlP-dep_Trfase_major"/>
</dbReference>
<evidence type="ECO:0000313" key="5">
    <source>
        <dbReference type="Proteomes" id="UP000663889"/>
    </source>
</evidence>
<reference evidence="4" key="1">
    <citation type="submission" date="2021-02" db="EMBL/GenBank/DDBJ databases">
        <authorList>
            <person name="Nowell W R."/>
        </authorList>
    </citation>
    <scope>NUCLEOTIDE SEQUENCE</scope>
</reference>
<organism evidence="4 5">
    <name type="scientific">Rotaria sordida</name>
    <dbReference type="NCBI Taxonomy" id="392033"/>
    <lineage>
        <taxon>Eukaryota</taxon>
        <taxon>Metazoa</taxon>
        <taxon>Spiralia</taxon>
        <taxon>Gnathifera</taxon>
        <taxon>Rotifera</taxon>
        <taxon>Eurotatoria</taxon>
        <taxon>Bdelloidea</taxon>
        <taxon>Philodinida</taxon>
        <taxon>Philodinidae</taxon>
        <taxon>Rotaria</taxon>
    </lineage>
</organism>
<dbReference type="PANTHER" id="PTHR43795">
    <property type="entry name" value="BIFUNCTIONAL ASPARTATE AMINOTRANSFERASE AND GLUTAMATE/ASPARTATE-PREPHENATE AMINOTRANSFERASE-RELATED"/>
    <property type="match status" value="1"/>
</dbReference>
<dbReference type="InterPro" id="IPR050478">
    <property type="entry name" value="Ethylene_sulfur-biosynth"/>
</dbReference>
<feature type="domain" description="Aminotransferase class I/classII large" evidence="3">
    <location>
        <begin position="21"/>
        <end position="264"/>
    </location>
</feature>
<dbReference type="Proteomes" id="UP000663889">
    <property type="component" value="Unassembled WGS sequence"/>
</dbReference>
<dbReference type="EMBL" id="CAJNOU010007870">
    <property type="protein sequence ID" value="CAF1531363.1"/>
    <property type="molecule type" value="Genomic_DNA"/>
</dbReference>
<sequence>MIRNYILKTIKIHYCVIIRFEIFKRGYYEAINKGLRPRGIIIVNPHNPTGDIYDEQTIQPILEFAAEKTLHIIFDEVYALSIFENEKPFQSIFNYTSIIDPERTHFIWSFSKDFALSGFRLGVLYGGSKELCSSGAAVNFIQIPSVIIQDIAAVLLSDQQWVDSYIKLNRSRLTQQYKKVKKIIEDMDNRIYVRPAKAGFFIWADCRLLLHEVTFEEEIHLFQIIFEHGVYLVSGSFLGCTQPGWFRIIFSVKEKWIDEILKRLKSGLDAYRQSTIASRA</sequence>
<evidence type="ECO:0000256" key="2">
    <source>
        <dbReference type="ARBA" id="ARBA00022898"/>
    </source>
</evidence>
<evidence type="ECO:0000256" key="1">
    <source>
        <dbReference type="ARBA" id="ARBA00007441"/>
    </source>
</evidence>